<dbReference type="Proteomes" id="UP001312908">
    <property type="component" value="Unassembled WGS sequence"/>
</dbReference>
<dbReference type="CDD" id="cd06261">
    <property type="entry name" value="TM_PBP2"/>
    <property type="match status" value="1"/>
</dbReference>
<keyword evidence="4 5" id="KW-0472">Membrane</keyword>
<keyword evidence="5" id="KW-0813">Transport</keyword>
<feature type="transmembrane region" description="Helical" evidence="5">
    <location>
        <begin position="120"/>
        <end position="137"/>
    </location>
</feature>
<feature type="transmembrane region" description="Helical" evidence="5">
    <location>
        <begin position="169"/>
        <end position="191"/>
    </location>
</feature>
<dbReference type="Gene3D" id="1.10.3720.10">
    <property type="entry name" value="MetI-like"/>
    <property type="match status" value="2"/>
</dbReference>
<feature type="transmembrane region" description="Helical" evidence="5">
    <location>
        <begin position="357"/>
        <end position="378"/>
    </location>
</feature>
<feature type="transmembrane region" description="Helical" evidence="5">
    <location>
        <begin position="320"/>
        <end position="337"/>
    </location>
</feature>
<dbReference type="InterPro" id="IPR000515">
    <property type="entry name" value="MetI-like"/>
</dbReference>
<keyword evidence="8" id="KW-1185">Reference proteome</keyword>
<keyword evidence="2 5" id="KW-0812">Transmembrane</keyword>
<evidence type="ECO:0000256" key="4">
    <source>
        <dbReference type="ARBA" id="ARBA00023136"/>
    </source>
</evidence>
<comment type="caution">
    <text evidence="7">The sequence shown here is derived from an EMBL/GenBank/DDBJ whole genome shotgun (WGS) entry which is preliminary data.</text>
</comment>
<comment type="similarity">
    <text evidence="5">Belongs to the binding-protein-dependent transport system permease family.</text>
</comment>
<evidence type="ECO:0000259" key="6">
    <source>
        <dbReference type="PROSITE" id="PS50928"/>
    </source>
</evidence>
<reference evidence="7 8" key="1">
    <citation type="submission" date="2023-10" db="EMBL/GenBank/DDBJ databases">
        <title>Sorlinia euscelidii gen. nov., sp. nov., an acetic acid bacteria isolated from the gut of Euscelidius variegatus emitter.</title>
        <authorList>
            <person name="Michoud G."/>
            <person name="Marasco R."/>
            <person name="Seferji K."/>
            <person name="Gonella E."/>
            <person name="Garuglieri E."/>
            <person name="Alma A."/>
            <person name="Mapelli F."/>
            <person name="Borin S."/>
            <person name="Daffonchio D."/>
            <person name="Crotti E."/>
        </authorList>
    </citation>
    <scope>NUCLEOTIDE SEQUENCE [LARGE SCALE GENOMIC DNA]</scope>
    <source>
        <strain evidence="7 8">EV16P</strain>
    </source>
</reference>
<evidence type="ECO:0000256" key="2">
    <source>
        <dbReference type="ARBA" id="ARBA00022692"/>
    </source>
</evidence>
<keyword evidence="3 5" id="KW-1133">Transmembrane helix</keyword>
<dbReference type="SUPFAM" id="SSF161098">
    <property type="entry name" value="MetI-like"/>
    <property type="match status" value="2"/>
</dbReference>
<dbReference type="Pfam" id="PF00528">
    <property type="entry name" value="BPD_transp_1"/>
    <property type="match status" value="2"/>
</dbReference>
<feature type="transmembrane region" description="Helical" evidence="5">
    <location>
        <begin position="419"/>
        <end position="439"/>
    </location>
</feature>
<dbReference type="PANTHER" id="PTHR42744:SF1">
    <property type="entry name" value="BINDING-PROTEIN-DEPENDENT TRANSPORT SYSTEMS INNER MEMBRANE COMPONENT"/>
    <property type="match status" value="1"/>
</dbReference>
<evidence type="ECO:0000256" key="1">
    <source>
        <dbReference type="ARBA" id="ARBA00004651"/>
    </source>
</evidence>
<gene>
    <name evidence="7" type="ORF">DOFOFD_07690</name>
</gene>
<comment type="subcellular location">
    <subcellularLocation>
        <location evidence="1 5">Cell membrane</location>
        <topology evidence="1 5">Multi-pass membrane protein</topology>
    </subcellularLocation>
</comment>
<feature type="transmembrane region" description="Helical" evidence="5">
    <location>
        <begin position="55"/>
        <end position="80"/>
    </location>
</feature>
<evidence type="ECO:0000313" key="7">
    <source>
        <dbReference type="EMBL" id="MEE8658891.1"/>
    </source>
</evidence>
<protein>
    <recommendedName>
        <fullName evidence="6">ABC transmembrane type-1 domain-containing protein</fullName>
    </recommendedName>
</protein>
<feature type="transmembrane region" description="Helical" evidence="5">
    <location>
        <begin position="390"/>
        <end position="407"/>
    </location>
</feature>
<feature type="transmembrane region" description="Helical" evidence="5">
    <location>
        <begin position="223"/>
        <end position="245"/>
    </location>
</feature>
<dbReference type="PROSITE" id="PS50928">
    <property type="entry name" value="ABC_TM1"/>
    <property type="match status" value="2"/>
</dbReference>
<name>A0ABU7U3H8_9PROT</name>
<feature type="domain" description="ABC transmembrane type-1" evidence="6">
    <location>
        <begin position="353"/>
        <end position="544"/>
    </location>
</feature>
<feature type="transmembrane region" description="Helical" evidence="5">
    <location>
        <begin position="92"/>
        <end position="114"/>
    </location>
</feature>
<proteinExistence type="inferred from homology"/>
<dbReference type="RefSeq" id="WP_394819789.1">
    <property type="nucleotide sequence ID" value="NZ_JAWJZY010000003.1"/>
</dbReference>
<dbReference type="PANTHER" id="PTHR42744">
    <property type="entry name" value="BINDING-PROTEIN-DEPENDENT TRANSPORT SYSTEMS INNER MEMBRANE COMPONENT"/>
    <property type="match status" value="1"/>
</dbReference>
<dbReference type="InterPro" id="IPR035906">
    <property type="entry name" value="MetI-like_sf"/>
</dbReference>
<sequence length="551" mass="61246">MKTHRSGIKADPLLGLLWVVALFFMSFSLLAWAPRQTAPLASENAVPMDAEGLEVFSAFLVTLLRMVMALLISLPVSFILTSLARRRHVPGVTLSALLDLLRCAPFIGLIAVFAFINYDLAIILATATSFAVQVGYVSRLSAAETPPALIELCRALGLTRWQMFWRCKAPILTPGIIVALGAAMPLAWLTLVGGEFILSSRESHVISLGLGSLLRNGFEEGRASIWIGALVATAILVLGFEWMVINPARHWSQRFRLQAAMLAEESRFYSFFHRRLASSLFLKFLHRQALSLANRRLRHTRVAQHHDPTHQSAPPARAKLLPAILIVICGLIIGYDREIFLSFHIRLEILASLAETAFIVLLASAIALAIWLPLSVLMRRRVAAQRPVPRFLKFWMIFPTFLLFPFLTDLLPAYDFPPLTLTLLLVFLSIQAGVAVRCFEAFQQFPTDLLEVARNLNVRGILWWRKVFLPCVTPSMRQNLAHSVVMGWHNALLAELVVALLTPARAPALGGDLIQAVTRGDVAETLMLFMLVTATAWLCVRLIEQDPSEAT</sequence>
<feature type="domain" description="ABC transmembrane type-1" evidence="6">
    <location>
        <begin position="55"/>
        <end position="246"/>
    </location>
</feature>
<evidence type="ECO:0000256" key="5">
    <source>
        <dbReference type="RuleBase" id="RU363032"/>
    </source>
</evidence>
<evidence type="ECO:0000313" key="8">
    <source>
        <dbReference type="Proteomes" id="UP001312908"/>
    </source>
</evidence>
<organism evidence="7 8">
    <name type="scientific">Sorlinia euscelidii</name>
    <dbReference type="NCBI Taxonomy" id="3081148"/>
    <lineage>
        <taxon>Bacteria</taxon>
        <taxon>Pseudomonadati</taxon>
        <taxon>Pseudomonadota</taxon>
        <taxon>Alphaproteobacteria</taxon>
        <taxon>Acetobacterales</taxon>
        <taxon>Acetobacteraceae</taxon>
        <taxon>Sorlinia</taxon>
    </lineage>
</organism>
<accession>A0ABU7U3H8</accession>
<dbReference type="EMBL" id="JAWJZY010000003">
    <property type="protein sequence ID" value="MEE8658891.1"/>
    <property type="molecule type" value="Genomic_DNA"/>
</dbReference>
<evidence type="ECO:0000256" key="3">
    <source>
        <dbReference type="ARBA" id="ARBA00022989"/>
    </source>
</evidence>